<evidence type="ECO:0000256" key="10">
    <source>
        <dbReference type="ARBA" id="ARBA00048954"/>
    </source>
</evidence>
<comment type="similarity">
    <text evidence="1 12">Belongs to the helicase family. DnaB subfamily.</text>
</comment>
<dbReference type="InterPro" id="IPR016136">
    <property type="entry name" value="DNA_helicase_N/primase_C"/>
</dbReference>
<dbReference type="InterPro" id="IPR027417">
    <property type="entry name" value="P-loop_NTPase"/>
</dbReference>
<dbReference type="GO" id="GO:0016787">
    <property type="term" value="F:hydrolase activity"/>
    <property type="evidence" value="ECO:0007669"/>
    <property type="project" value="UniProtKB-KW"/>
</dbReference>
<evidence type="ECO:0000259" key="13">
    <source>
        <dbReference type="PROSITE" id="PS51199"/>
    </source>
</evidence>
<proteinExistence type="inferred from homology"/>
<keyword evidence="4 12" id="KW-0547">Nucleotide-binding</keyword>
<evidence type="ECO:0000313" key="15">
    <source>
        <dbReference type="Proteomes" id="UP000595278"/>
    </source>
</evidence>
<dbReference type="SUPFAM" id="SSF52540">
    <property type="entry name" value="P-loop containing nucleoside triphosphate hydrolases"/>
    <property type="match status" value="1"/>
</dbReference>
<evidence type="ECO:0000256" key="3">
    <source>
        <dbReference type="ARBA" id="ARBA00022705"/>
    </source>
</evidence>
<name>A0A974NHQ4_9GAMM</name>
<dbReference type="Proteomes" id="UP000595278">
    <property type="component" value="Chromosome"/>
</dbReference>
<dbReference type="CDD" id="cd00984">
    <property type="entry name" value="DnaB_C"/>
    <property type="match status" value="1"/>
</dbReference>
<dbReference type="KEGG" id="eaz:JHT90_06080"/>
<evidence type="ECO:0000256" key="5">
    <source>
        <dbReference type="ARBA" id="ARBA00022801"/>
    </source>
</evidence>
<feature type="domain" description="SF4 helicase" evidence="13">
    <location>
        <begin position="178"/>
        <end position="452"/>
    </location>
</feature>
<dbReference type="NCBIfam" id="TIGR00665">
    <property type="entry name" value="DnaB"/>
    <property type="match status" value="1"/>
</dbReference>
<evidence type="ECO:0000256" key="4">
    <source>
        <dbReference type="ARBA" id="ARBA00022741"/>
    </source>
</evidence>
<evidence type="ECO:0000256" key="9">
    <source>
        <dbReference type="ARBA" id="ARBA00023235"/>
    </source>
</evidence>
<keyword evidence="2 12" id="KW-0639">Primosome</keyword>
<gene>
    <name evidence="14" type="primary">dnaB</name>
    <name evidence="14" type="ORF">JHT90_06080</name>
</gene>
<dbReference type="PROSITE" id="PS51199">
    <property type="entry name" value="SF4_HELICASE"/>
    <property type="match status" value="1"/>
</dbReference>
<dbReference type="GO" id="GO:0005829">
    <property type="term" value="C:cytosol"/>
    <property type="evidence" value="ECO:0007669"/>
    <property type="project" value="TreeGrafter"/>
</dbReference>
<evidence type="ECO:0000256" key="2">
    <source>
        <dbReference type="ARBA" id="ARBA00022515"/>
    </source>
</evidence>
<evidence type="ECO:0000256" key="6">
    <source>
        <dbReference type="ARBA" id="ARBA00022806"/>
    </source>
</evidence>
<evidence type="ECO:0000256" key="8">
    <source>
        <dbReference type="ARBA" id="ARBA00023125"/>
    </source>
</evidence>
<keyword evidence="5 12" id="KW-0378">Hydrolase</keyword>
<evidence type="ECO:0000256" key="1">
    <source>
        <dbReference type="ARBA" id="ARBA00008428"/>
    </source>
</evidence>
<dbReference type="Gene3D" id="1.10.860.10">
    <property type="entry name" value="DNAb Helicase, Chain A"/>
    <property type="match status" value="1"/>
</dbReference>
<evidence type="ECO:0000256" key="12">
    <source>
        <dbReference type="RuleBase" id="RU362085"/>
    </source>
</evidence>
<comment type="catalytic activity">
    <reaction evidence="10 12">
        <text>ATP + H2O = ADP + phosphate + H(+)</text>
        <dbReference type="Rhea" id="RHEA:13065"/>
        <dbReference type="ChEBI" id="CHEBI:15377"/>
        <dbReference type="ChEBI" id="CHEBI:15378"/>
        <dbReference type="ChEBI" id="CHEBI:30616"/>
        <dbReference type="ChEBI" id="CHEBI:43474"/>
        <dbReference type="ChEBI" id="CHEBI:456216"/>
        <dbReference type="EC" id="5.6.2.3"/>
    </reaction>
</comment>
<dbReference type="GO" id="GO:0005524">
    <property type="term" value="F:ATP binding"/>
    <property type="evidence" value="ECO:0007669"/>
    <property type="project" value="UniProtKB-UniRule"/>
</dbReference>
<dbReference type="GO" id="GO:0006269">
    <property type="term" value="P:DNA replication, synthesis of primer"/>
    <property type="evidence" value="ECO:0007669"/>
    <property type="project" value="UniProtKB-UniRule"/>
</dbReference>
<dbReference type="GO" id="GO:0043139">
    <property type="term" value="F:5'-3' DNA helicase activity"/>
    <property type="evidence" value="ECO:0007669"/>
    <property type="project" value="UniProtKB-EC"/>
</dbReference>
<evidence type="ECO:0000256" key="7">
    <source>
        <dbReference type="ARBA" id="ARBA00022840"/>
    </source>
</evidence>
<evidence type="ECO:0000256" key="11">
    <source>
        <dbReference type="NCBIfam" id="TIGR00665"/>
    </source>
</evidence>
<dbReference type="AlphaFoldDB" id="A0A974NHQ4"/>
<dbReference type="GO" id="GO:0003677">
    <property type="term" value="F:DNA binding"/>
    <property type="evidence" value="ECO:0007669"/>
    <property type="project" value="UniProtKB-UniRule"/>
</dbReference>
<dbReference type="EMBL" id="CP067393">
    <property type="protein sequence ID" value="QQP86806.1"/>
    <property type="molecule type" value="Genomic_DNA"/>
</dbReference>
<dbReference type="GO" id="GO:1990077">
    <property type="term" value="C:primosome complex"/>
    <property type="evidence" value="ECO:0007669"/>
    <property type="project" value="UniProtKB-UniRule"/>
</dbReference>
<keyword evidence="15" id="KW-1185">Reference proteome</keyword>
<dbReference type="EC" id="5.6.2.3" evidence="11 12"/>
<dbReference type="InterPro" id="IPR007692">
    <property type="entry name" value="DNA_helicase_DnaB"/>
</dbReference>
<evidence type="ECO:0000313" key="14">
    <source>
        <dbReference type="EMBL" id="QQP86806.1"/>
    </source>
</evidence>
<dbReference type="PANTHER" id="PTHR30153:SF2">
    <property type="entry name" value="REPLICATIVE DNA HELICASE"/>
    <property type="match status" value="1"/>
</dbReference>
<dbReference type="Gene3D" id="3.40.50.300">
    <property type="entry name" value="P-loop containing nucleotide triphosphate hydrolases"/>
    <property type="match status" value="1"/>
</dbReference>
<protein>
    <recommendedName>
        <fullName evidence="11 12">Replicative DNA helicase</fullName>
        <ecNumber evidence="11 12">5.6.2.3</ecNumber>
    </recommendedName>
</protein>
<dbReference type="Pfam" id="PF03796">
    <property type="entry name" value="DnaB_C"/>
    <property type="match status" value="1"/>
</dbReference>
<dbReference type="InterPro" id="IPR007693">
    <property type="entry name" value="DNA_helicase_DnaB-like_N"/>
</dbReference>
<reference evidence="14 15" key="1">
    <citation type="submission" date="2021-01" db="EMBL/GenBank/DDBJ databases">
        <title>Entomomonas sp. F2A isolated from a house cricket (Acheta domesticus).</title>
        <authorList>
            <person name="Spergser J."/>
            <person name="Busse H.-J."/>
        </authorList>
    </citation>
    <scope>NUCLEOTIDE SEQUENCE [LARGE SCALE GENOMIC DNA]</scope>
    <source>
        <strain evidence="14 15">F2A</strain>
    </source>
</reference>
<dbReference type="InterPro" id="IPR036185">
    <property type="entry name" value="DNA_heli_DnaB-like_N_sf"/>
</dbReference>
<comment type="function">
    <text evidence="12">The main replicative DNA helicase, it participates in initiation and elongation during chromosome replication. Travels ahead of the DNA replisome, separating dsDNA into templates for DNA synthesis. A processive ATP-dependent 5'-3' DNA helicase it has DNA-dependent ATPase activity.</text>
</comment>
<sequence length="454" mass="50502">MSSKIVPPSSMEAEQAVLGGLMLENSTYDDVMEIISEHDFYNFDNKIIFNAIHLLHIENKPFDPVTLSDKLISTQQLPHIANVLAYVVELSRSIPSVANIVAYAKIVKERSTLRQLANLGHEISQAAHQKSTNSTEVMAVADQKLFEITQKQTGQKDFINLRDCLNDVLNDIDQHFNDGNPITGVPSGLTDLDDYTSGFQNGDLIILAARPSMGKTSLALKFGLSALESKTDKPILVYSLEMPAEQLLKRLIAQIGGLNLKSVMSGQLNADNNGVNEFNLLTLAFNQLTQYENRLIIDDTASLTTSAIRARTRRCTRKFGNPSLILIDYLQLIAESGKYENRNNAVGAITRELKALAKEFECPVIALSQLNRDVEKRTNKRPVNADLRDSGSIEQDADLIMFIYRDEVYHPDSLETGTAEIIIGKQRNGPIGTVRTTFLAAQTDFKDICRTTYY</sequence>
<keyword evidence="6 12" id="KW-0347">Helicase</keyword>
<dbReference type="SUPFAM" id="SSF48024">
    <property type="entry name" value="N-terminal domain of DnaB helicase"/>
    <property type="match status" value="1"/>
</dbReference>
<dbReference type="InterPro" id="IPR007694">
    <property type="entry name" value="DNA_helicase_DnaB-like_C"/>
</dbReference>
<keyword evidence="3 12" id="KW-0235">DNA replication</keyword>
<accession>A0A974NHQ4</accession>
<keyword evidence="7 12" id="KW-0067">ATP-binding</keyword>
<dbReference type="PANTHER" id="PTHR30153">
    <property type="entry name" value="REPLICATIVE DNA HELICASE DNAB"/>
    <property type="match status" value="1"/>
</dbReference>
<organism evidence="14 15">
    <name type="scientific">Entomomonas asaccharolytica</name>
    <dbReference type="NCBI Taxonomy" id="2785331"/>
    <lineage>
        <taxon>Bacteria</taxon>
        <taxon>Pseudomonadati</taxon>
        <taxon>Pseudomonadota</taxon>
        <taxon>Gammaproteobacteria</taxon>
        <taxon>Pseudomonadales</taxon>
        <taxon>Pseudomonadaceae</taxon>
        <taxon>Entomomonas</taxon>
    </lineage>
</organism>
<dbReference type="RefSeq" id="WP_201095239.1">
    <property type="nucleotide sequence ID" value="NZ_CP067393.1"/>
</dbReference>
<keyword evidence="8 12" id="KW-0238">DNA-binding</keyword>
<keyword evidence="9" id="KW-0413">Isomerase</keyword>
<dbReference type="Pfam" id="PF00772">
    <property type="entry name" value="DnaB"/>
    <property type="match status" value="1"/>
</dbReference>